<evidence type="ECO:0000256" key="1">
    <source>
        <dbReference type="SAM" id="MobiDB-lite"/>
    </source>
</evidence>
<gene>
    <name evidence="3" type="ORF">AB1207_11555</name>
</gene>
<sequence length="208" mass="20224">MSTTHSPSAARSAVPAQGAVRRPGVRVRRRSAAVLVVVGLVVGVLLGAGYGLLSTDAHHASAYLVVAPTASGDARGDAGGATTYAKAYAEVAGQPEVLDAALAPFATGGRTVDDVARDVTVAASQDAPLVQVSASGDSAQDAVAVAAAASTAVASYLTPTAAASGYTISLLTPAAEVRSASGLTPPLSAALGGVLGVVVAGAVLLLRR</sequence>
<evidence type="ECO:0000313" key="3">
    <source>
        <dbReference type="EMBL" id="MEW9265386.1"/>
    </source>
</evidence>
<keyword evidence="2" id="KW-1133">Transmembrane helix</keyword>
<comment type="caution">
    <text evidence="3">The sequence shown here is derived from an EMBL/GenBank/DDBJ whole genome shotgun (WGS) entry which is preliminary data.</text>
</comment>
<proteinExistence type="predicted"/>
<keyword evidence="2" id="KW-0812">Transmembrane</keyword>
<reference evidence="3 4" key="1">
    <citation type="submission" date="2024-07" db="EMBL/GenBank/DDBJ databases">
        <authorList>
            <person name="Thanompreechachai J."/>
            <person name="Duangmal K."/>
        </authorList>
    </citation>
    <scope>NUCLEOTIDE SEQUENCE [LARGE SCALE GENOMIC DNA]</scope>
    <source>
        <strain evidence="3 4">KCTC 19886</strain>
    </source>
</reference>
<keyword evidence="4" id="KW-1185">Reference proteome</keyword>
<name>A0ABV3P6X8_9ACTN</name>
<feature type="transmembrane region" description="Helical" evidence="2">
    <location>
        <begin position="32"/>
        <end position="53"/>
    </location>
</feature>
<dbReference type="RefSeq" id="WP_367638437.1">
    <property type="nucleotide sequence ID" value="NZ_JBFNQN010000007.1"/>
</dbReference>
<dbReference type="EMBL" id="JBFNQN010000007">
    <property type="protein sequence ID" value="MEW9265386.1"/>
    <property type="molecule type" value="Genomic_DNA"/>
</dbReference>
<evidence type="ECO:0000256" key="2">
    <source>
        <dbReference type="SAM" id="Phobius"/>
    </source>
</evidence>
<accession>A0ABV3P6X8</accession>
<dbReference type="Proteomes" id="UP001555826">
    <property type="component" value="Unassembled WGS sequence"/>
</dbReference>
<feature type="region of interest" description="Disordered" evidence="1">
    <location>
        <begin position="1"/>
        <end position="21"/>
    </location>
</feature>
<keyword evidence="2" id="KW-0472">Membrane</keyword>
<feature type="transmembrane region" description="Helical" evidence="2">
    <location>
        <begin position="187"/>
        <end position="206"/>
    </location>
</feature>
<evidence type="ECO:0008006" key="5">
    <source>
        <dbReference type="Google" id="ProtNLM"/>
    </source>
</evidence>
<organism evidence="3 4">
    <name type="scientific">Kineococcus endophyticus</name>
    <dbReference type="NCBI Taxonomy" id="1181883"/>
    <lineage>
        <taxon>Bacteria</taxon>
        <taxon>Bacillati</taxon>
        <taxon>Actinomycetota</taxon>
        <taxon>Actinomycetes</taxon>
        <taxon>Kineosporiales</taxon>
        <taxon>Kineosporiaceae</taxon>
        <taxon>Kineococcus</taxon>
    </lineage>
</organism>
<protein>
    <recommendedName>
        <fullName evidence="5">Capsular polysaccharide biosynthesis protein</fullName>
    </recommendedName>
</protein>
<evidence type="ECO:0000313" key="4">
    <source>
        <dbReference type="Proteomes" id="UP001555826"/>
    </source>
</evidence>